<feature type="domain" description="Peptidase C19 ubiquitin carboxyl-terminal hydrolase" evidence="2">
    <location>
        <begin position="56"/>
        <end position="273"/>
    </location>
</feature>
<evidence type="ECO:0000256" key="1">
    <source>
        <dbReference type="SAM" id="MobiDB-lite"/>
    </source>
</evidence>
<dbReference type="InterPro" id="IPR050185">
    <property type="entry name" value="Ub_carboxyl-term_hydrolase"/>
</dbReference>
<gene>
    <name evidence="3" type="ORF">BESB_055320</name>
</gene>
<feature type="compositionally biased region" description="Low complexity" evidence="1">
    <location>
        <begin position="7"/>
        <end position="34"/>
    </location>
</feature>
<dbReference type="Proteomes" id="UP000224006">
    <property type="component" value="Chromosome IV"/>
</dbReference>
<dbReference type="InterPro" id="IPR038765">
    <property type="entry name" value="Papain-like_cys_pep_sf"/>
</dbReference>
<feature type="compositionally biased region" description="Low complexity" evidence="1">
    <location>
        <begin position="138"/>
        <end position="152"/>
    </location>
</feature>
<dbReference type="Pfam" id="PF00443">
    <property type="entry name" value="UCH"/>
    <property type="match status" value="1"/>
</dbReference>
<dbReference type="InterPro" id="IPR018200">
    <property type="entry name" value="USP_CS"/>
</dbReference>
<reference evidence="3 4" key="1">
    <citation type="submission" date="2017-09" db="EMBL/GenBank/DDBJ databases">
        <title>Genome sequencing of Besnoitia besnoiti strain Bb-Ger1.</title>
        <authorList>
            <person name="Schares G."/>
            <person name="Venepally P."/>
            <person name="Lorenzi H.A."/>
        </authorList>
    </citation>
    <scope>NUCLEOTIDE SEQUENCE [LARGE SCALE GENOMIC DNA]</scope>
    <source>
        <strain evidence="3 4">Bb-Ger1</strain>
    </source>
</reference>
<accession>A0A2A9MI01</accession>
<feature type="region of interest" description="Disordered" evidence="1">
    <location>
        <begin position="1"/>
        <end position="45"/>
    </location>
</feature>
<dbReference type="OrthoDB" id="292964at2759"/>
<proteinExistence type="predicted"/>
<feature type="region of interest" description="Disordered" evidence="1">
    <location>
        <begin position="291"/>
        <end position="335"/>
    </location>
</feature>
<evidence type="ECO:0000259" key="2">
    <source>
        <dbReference type="Pfam" id="PF00443"/>
    </source>
</evidence>
<dbReference type="GO" id="GO:0004843">
    <property type="term" value="F:cysteine-type deubiquitinase activity"/>
    <property type="evidence" value="ECO:0007669"/>
    <property type="project" value="InterPro"/>
</dbReference>
<dbReference type="GO" id="GO:0016579">
    <property type="term" value="P:protein deubiquitination"/>
    <property type="evidence" value="ECO:0007669"/>
    <property type="project" value="InterPro"/>
</dbReference>
<feature type="region of interest" description="Disordered" evidence="1">
    <location>
        <begin position="123"/>
        <end position="226"/>
    </location>
</feature>
<dbReference type="PROSITE" id="PS00972">
    <property type="entry name" value="USP_1"/>
    <property type="match status" value="1"/>
</dbReference>
<dbReference type="Gene3D" id="3.90.70.10">
    <property type="entry name" value="Cysteine proteinases"/>
    <property type="match status" value="1"/>
</dbReference>
<dbReference type="PANTHER" id="PTHR21646">
    <property type="entry name" value="UBIQUITIN CARBOXYL-TERMINAL HYDROLASE"/>
    <property type="match status" value="1"/>
</dbReference>
<dbReference type="CDD" id="cd02257">
    <property type="entry name" value="Peptidase_C19"/>
    <property type="match status" value="1"/>
</dbReference>
<feature type="compositionally biased region" description="Low complexity" evidence="1">
    <location>
        <begin position="161"/>
        <end position="182"/>
    </location>
</feature>
<comment type="caution">
    <text evidence="3">The sequence shown here is derived from an EMBL/GenBank/DDBJ whole genome shotgun (WGS) entry which is preliminary data.</text>
</comment>
<name>A0A2A9MI01_BESBE</name>
<keyword evidence="3" id="KW-0378">Hydrolase</keyword>
<dbReference type="InterPro" id="IPR001394">
    <property type="entry name" value="Peptidase_C19_UCH"/>
</dbReference>
<dbReference type="EMBL" id="NWUJ01000004">
    <property type="protein sequence ID" value="PFH35881.1"/>
    <property type="molecule type" value="Genomic_DNA"/>
</dbReference>
<protein>
    <submittedName>
        <fullName evidence="3">Ubiquitin carboxyl-terminal hydrolase</fullName>
    </submittedName>
</protein>
<dbReference type="KEGG" id="bbes:BESB_055320"/>
<dbReference type="AlphaFoldDB" id="A0A2A9MI01"/>
<organism evidence="3 4">
    <name type="scientific">Besnoitia besnoiti</name>
    <name type="common">Apicomplexan protozoan</name>
    <dbReference type="NCBI Taxonomy" id="94643"/>
    <lineage>
        <taxon>Eukaryota</taxon>
        <taxon>Sar</taxon>
        <taxon>Alveolata</taxon>
        <taxon>Apicomplexa</taxon>
        <taxon>Conoidasida</taxon>
        <taxon>Coccidia</taxon>
        <taxon>Eucoccidiorida</taxon>
        <taxon>Eimeriorina</taxon>
        <taxon>Sarcocystidae</taxon>
        <taxon>Besnoitia</taxon>
    </lineage>
</organism>
<feature type="compositionally biased region" description="Gly residues" evidence="1">
    <location>
        <begin position="294"/>
        <end position="305"/>
    </location>
</feature>
<dbReference type="GeneID" id="40310461"/>
<dbReference type="RefSeq" id="XP_029219890.1">
    <property type="nucleotide sequence ID" value="XM_029363967.1"/>
</dbReference>
<sequence>MFPPQGSQSRPSARASSACRSSGRPSSLSRSASSPRPPLISVPLPLSSGSPTRALVGLRNFGNTCYCNAPLQVLLSCEAFCLYFLTRLNPRKDVNPLSRYRGRLLEAWLTLLRQIYGDCAGAEPAAPKSPDGEKGHGHSLSAASSSSPTSSRYSRHLSQRSAYNSSSQDSGSGSGSPTSAPSRLLADGVEAGGVGGGRTSSSSSSSSSRAALFGGHGSASTSSPALTAGASRSCQRLLELVRHQHAQFAEFQQCDAHEFLRTFLDDLSMECNRAGRKQFAAPSAANCLRAGGEAATGGAGGGPGGQEEEEEAAGGGGAFPRAGTRSKTSRAKIPR</sequence>
<evidence type="ECO:0000313" key="3">
    <source>
        <dbReference type="EMBL" id="PFH35881.1"/>
    </source>
</evidence>
<dbReference type="VEuPathDB" id="ToxoDB:BESB_055320"/>
<keyword evidence="4" id="KW-1185">Reference proteome</keyword>
<evidence type="ECO:0000313" key="4">
    <source>
        <dbReference type="Proteomes" id="UP000224006"/>
    </source>
</evidence>
<dbReference type="SUPFAM" id="SSF54001">
    <property type="entry name" value="Cysteine proteinases"/>
    <property type="match status" value="1"/>
</dbReference>